<evidence type="ECO:0000259" key="2">
    <source>
        <dbReference type="PROSITE" id="PS50041"/>
    </source>
</evidence>
<name>A0A7R9LZM2_9ACAR</name>
<gene>
    <name evidence="3" type="ORF">ONB1V03_LOCUS8023</name>
</gene>
<evidence type="ECO:0000313" key="3">
    <source>
        <dbReference type="EMBL" id="CAD7650859.1"/>
    </source>
</evidence>
<feature type="signal peptide" evidence="1">
    <location>
        <begin position="1"/>
        <end position="19"/>
    </location>
</feature>
<dbReference type="CDD" id="cd00037">
    <property type="entry name" value="CLECT"/>
    <property type="match status" value="1"/>
</dbReference>
<dbReference type="InterPro" id="IPR001304">
    <property type="entry name" value="C-type_lectin-like"/>
</dbReference>
<dbReference type="InterPro" id="IPR016187">
    <property type="entry name" value="CTDL_fold"/>
</dbReference>
<dbReference type="InterPro" id="IPR016186">
    <property type="entry name" value="C-type_lectin-like/link_sf"/>
</dbReference>
<dbReference type="OrthoDB" id="418245at2759"/>
<dbReference type="PANTHER" id="PTHR22803">
    <property type="entry name" value="MANNOSE, PHOSPHOLIPASE, LECTIN RECEPTOR RELATED"/>
    <property type="match status" value="1"/>
</dbReference>
<reference evidence="3" key="1">
    <citation type="submission" date="2020-11" db="EMBL/GenBank/DDBJ databases">
        <authorList>
            <person name="Tran Van P."/>
        </authorList>
    </citation>
    <scope>NUCLEOTIDE SEQUENCE</scope>
</reference>
<sequence>MSNFLMLAISLVIVANAHGVVGIESVVCDGDFYWRTEKADQKCYYVSTTRVNQTVATKLCKQLHPKGGLLAIHSAQEQQLVNTILHQKGTDSLDVWLGYEGDGTSLEYKWVDGILTNYTNWASSAWDDGDVGYRPWGSCSYLEVDISKHIFGQWMSSYCMSVKQVMCQVDLKHK</sequence>
<dbReference type="InterPro" id="IPR050111">
    <property type="entry name" value="C-type_lectin/snaclec_domain"/>
</dbReference>
<proteinExistence type="predicted"/>
<dbReference type="Pfam" id="PF00059">
    <property type="entry name" value="Lectin_C"/>
    <property type="match status" value="1"/>
</dbReference>
<dbReference type="EMBL" id="CAJPVJ010004363">
    <property type="protein sequence ID" value="CAG2168535.1"/>
    <property type="molecule type" value="Genomic_DNA"/>
</dbReference>
<feature type="domain" description="C-type lectin" evidence="2">
    <location>
        <begin position="39"/>
        <end position="168"/>
    </location>
</feature>
<organism evidence="3">
    <name type="scientific">Oppiella nova</name>
    <dbReference type="NCBI Taxonomy" id="334625"/>
    <lineage>
        <taxon>Eukaryota</taxon>
        <taxon>Metazoa</taxon>
        <taxon>Ecdysozoa</taxon>
        <taxon>Arthropoda</taxon>
        <taxon>Chelicerata</taxon>
        <taxon>Arachnida</taxon>
        <taxon>Acari</taxon>
        <taxon>Acariformes</taxon>
        <taxon>Sarcoptiformes</taxon>
        <taxon>Oribatida</taxon>
        <taxon>Brachypylina</taxon>
        <taxon>Oppioidea</taxon>
        <taxon>Oppiidae</taxon>
        <taxon>Oppiella</taxon>
    </lineage>
</organism>
<dbReference type="SUPFAM" id="SSF56436">
    <property type="entry name" value="C-type lectin-like"/>
    <property type="match status" value="1"/>
</dbReference>
<dbReference type="PROSITE" id="PS50041">
    <property type="entry name" value="C_TYPE_LECTIN_2"/>
    <property type="match status" value="1"/>
</dbReference>
<keyword evidence="4" id="KW-1185">Reference proteome</keyword>
<dbReference type="Proteomes" id="UP000728032">
    <property type="component" value="Unassembled WGS sequence"/>
</dbReference>
<dbReference type="AlphaFoldDB" id="A0A7R9LZM2"/>
<evidence type="ECO:0000256" key="1">
    <source>
        <dbReference type="SAM" id="SignalP"/>
    </source>
</evidence>
<dbReference type="SMART" id="SM00034">
    <property type="entry name" value="CLECT"/>
    <property type="match status" value="1"/>
</dbReference>
<accession>A0A7R9LZM2</accession>
<evidence type="ECO:0000313" key="4">
    <source>
        <dbReference type="Proteomes" id="UP000728032"/>
    </source>
</evidence>
<dbReference type="EMBL" id="OC919188">
    <property type="protein sequence ID" value="CAD7650859.1"/>
    <property type="molecule type" value="Genomic_DNA"/>
</dbReference>
<feature type="chain" id="PRO_5035592442" description="C-type lectin domain-containing protein" evidence="1">
    <location>
        <begin position="20"/>
        <end position="174"/>
    </location>
</feature>
<dbReference type="Gene3D" id="3.10.100.10">
    <property type="entry name" value="Mannose-Binding Protein A, subunit A"/>
    <property type="match status" value="1"/>
</dbReference>
<protein>
    <recommendedName>
        <fullName evidence="2">C-type lectin domain-containing protein</fullName>
    </recommendedName>
</protein>
<keyword evidence="1" id="KW-0732">Signal</keyword>